<organism evidence="3">
    <name type="scientific">Flexilinea flocculi</name>
    <dbReference type="NCBI Taxonomy" id="1678840"/>
    <lineage>
        <taxon>Bacteria</taxon>
        <taxon>Bacillati</taxon>
        <taxon>Chloroflexota</taxon>
        <taxon>Anaerolineae</taxon>
        <taxon>Anaerolineales</taxon>
        <taxon>Anaerolineaceae</taxon>
        <taxon>Flexilinea</taxon>
    </lineage>
</organism>
<dbReference type="NCBIfam" id="TIGR00299">
    <property type="entry name" value="nickel pincer cofactor biosynthesis protein LarC"/>
    <property type="match status" value="1"/>
</dbReference>
<dbReference type="GO" id="GO:0016151">
    <property type="term" value="F:nickel cation binding"/>
    <property type="evidence" value="ECO:0007669"/>
    <property type="project" value="UniProtKB-UniRule"/>
</dbReference>
<dbReference type="EMBL" id="DF968180">
    <property type="protein sequence ID" value="GAP39925.1"/>
    <property type="molecule type" value="Genomic_DNA"/>
</dbReference>
<dbReference type="Gene3D" id="3.10.20.300">
    <property type="entry name" value="mk0293 like domain"/>
    <property type="match status" value="1"/>
</dbReference>
<dbReference type="Pfam" id="PF01969">
    <property type="entry name" value="Ni_insertion"/>
    <property type="match status" value="1"/>
</dbReference>
<comment type="similarity">
    <text evidence="2">Belongs to the LarC family.</text>
</comment>
<reference evidence="3" key="1">
    <citation type="journal article" date="2015" name="Genome Announc.">
        <title>Draft Genome Sequence of Anaerolineae Strain TC1, a Novel Isolate from a Methanogenic Wastewater Treatment System.</title>
        <authorList>
            <person name="Matsuura N."/>
            <person name="Tourlousse D.M."/>
            <person name="Sun L."/>
            <person name="Toyonaga M."/>
            <person name="Kuroda K."/>
            <person name="Ohashi A."/>
            <person name="Cruz R."/>
            <person name="Yamaguchi T."/>
            <person name="Sekiguchi Y."/>
        </authorList>
    </citation>
    <scope>NUCLEOTIDE SEQUENCE [LARGE SCALE GENOMIC DNA]</scope>
    <source>
        <strain evidence="3">TC1</strain>
    </source>
</reference>
<dbReference type="AlphaFoldDB" id="A0A0K8PCQ5"/>
<dbReference type="RefSeq" id="WP_172667713.1">
    <property type="nucleotide sequence ID" value="NZ_DF968180.1"/>
</dbReference>
<dbReference type="PANTHER" id="PTHR36566">
    <property type="entry name" value="NICKEL INSERTION PROTEIN-RELATED"/>
    <property type="match status" value="1"/>
</dbReference>
<proteinExistence type="inferred from homology"/>
<evidence type="ECO:0000256" key="1">
    <source>
        <dbReference type="ARBA" id="ARBA00022596"/>
    </source>
</evidence>
<dbReference type="InterPro" id="IPR002822">
    <property type="entry name" value="Ni_insertion"/>
</dbReference>
<dbReference type="Gene3D" id="3.30.70.1380">
    <property type="entry name" value="Transcriptional regulatory protein pf0864 domain like"/>
    <property type="match status" value="1"/>
</dbReference>
<dbReference type="HAMAP" id="MF_01074">
    <property type="entry name" value="LarC"/>
    <property type="match status" value="1"/>
</dbReference>
<keyword evidence="1 2" id="KW-0533">Nickel</keyword>
<evidence type="ECO:0000256" key="2">
    <source>
        <dbReference type="HAMAP-Rule" id="MF_01074"/>
    </source>
</evidence>
<keyword evidence="2" id="KW-0456">Lyase</keyword>
<dbReference type="STRING" id="1678840.ATC1_12463"/>
<name>A0A0K8PCQ5_9CHLR</name>
<evidence type="ECO:0000313" key="4">
    <source>
        <dbReference type="Proteomes" id="UP000053370"/>
    </source>
</evidence>
<gene>
    <name evidence="3" type="ORF">ATC1_12463</name>
</gene>
<accession>A0A0K8PCQ5</accession>
<dbReference type="PANTHER" id="PTHR36566:SF1">
    <property type="entry name" value="PYRIDINIUM-3,5-BISTHIOCARBOXYLIC ACID MONONUCLEOTIDE NICKEL INSERTION PROTEIN"/>
    <property type="match status" value="1"/>
</dbReference>
<sequence length="393" mass="43527">MKILYCDCFSGISGDMFLSSMIDAGYPLDKLQETFNSLQIPEYKQVTFQKVMKGVIQAGQIHLDFSAESHHHRHYSDIRTFLINSALPQSVKEKSLRIFQKIAEAESSVHGVAIEEVHFHEVGAVDSILDIVGAAAALDYFGIEKIYASPLPLGSGEILTQHGLLPNPAPATAWLIRDMKASVIPSNIQTELITPTGAAILAAFASFEKPEMAISTMGNGAGTKNFEHPNILRVFIGEKIGTSNNYSEIEANLDDMTPELLGSVMNRLFDAGALDVTFSSIQMKKNRPGTKLTVIVKAEDEKEISHLILMHTTTLGVRITNIHRYEADREIIQVNSEFGIIRAKKKIIDGKAVSIHPEYEDCERISREHNLPILEIYSRIMLSLQTMDTQDGS</sequence>
<dbReference type="GO" id="GO:0016829">
    <property type="term" value="F:lyase activity"/>
    <property type="evidence" value="ECO:0007669"/>
    <property type="project" value="UniProtKB-UniRule"/>
</dbReference>
<protein>
    <recommendedName>
        <fullName evidence="2">Putative nickel insertion protein</fullName>
    </recommendedName>
</protein>
<dbReference type="Proteomes" id="UP000053370">
    <property type="component" value="Unassembled WGS sequence"/>
</dbReference>
<keyword evidence="4" id="KW-1185">Reference proteome</keyword>
<evidence type="ECO:0000313" key="3">
    <source>
        <dbReference type="EMBL" id="GAP39925.1"/>
    </source>
</evidence>